<accession>A0A420IQT9</accession>
<dbReference type="EMBL" id="MCBR01006830">
    <property type="protein sequence ID" value="RKF76901.1"/>
    <property type="molecule type" value="Genomic_DNA"/>
</dbReference>
<gene>
    <name evidence="1" type="ORF">GcC1_068021</name>
</gene>
<proteinExistence type="predicted"/>
<dbReference type="Proteomes" id="UP000285405">
    <property type="component" value="Unassembled WGS sequence"/>
</dbReference>
<protein>
    <submittedName>
        <fullName evidence="1">Uncharacterized protein</fullName>
    </submittedName>
</protein>
<sequence>MAKLEAFMAATNEIQKLDTSELSRGSFVFSVEDPSFLFIWASYFGQRFFVT</sequence>
<name>A0A420IQT9_9PEZI</name>
<evidence type="ECO:0000313" key="1">
    <source>
        <dbReference type="EMBL" id="RKF76901.1"/>
    </source>
</evidence>
<evidence type="ECO:0000313" key="2">
    <source>
        <dbReference type="Proteomes" id="UP000285405"/>
    </source>
</evidence>
<reference evidence="1 2" key="1">
    <citation type="journal article" date="2018" name="BMC Genomics">
        <title>Comparative genome analyses reveal sequence features reflecting distinct modes of host-adaptation between dicot and monocot powdery mildew.</title>
        <authorList>
            <person name="Wu Y."/>
            <person name="Ma X."/>
            <person name="Pan Z."/>
            <person name="Kale S.D."/>
            <person name="Song Y."/>
            <person name="King H."/>
            <person name="Zhang Q."/>
            <person name="Presley C."/>
            <person name="Deng X."/>
            <person name="Wei C.I."/>
            <person name="Xiao S."/>
        </authorList>
    </citation>
    <scope>NUCLEOTIDE SEQUENCE [LARGE SCALE GENOMIC DNA]</scope>
    <source>
        <strain evidence="1">UCSC1</strain>
    </source>
</reference>
<comment type="caution">
    <text evidence="1">The sequence shown here is derived from an EMBL/GenBank/DDBJ whole genome shotgun (WGS) entry which is preliminary data.</text>
</comment>
<dbReference type="AlphaFoldDB" id="A0A420IQT9"/>
<organism evidence="1 2">
    <name type="scientific">Golovinomyces cichoracearum</name>
    <dbReference type="NCBI Taxonomy" id="62708"/>
    <lineage>
        <taxon>Eukaryota</taxon>
        <taxon>Fungi</taxon>
        <taxon>Dikarya</taxon>
        <taxon>Ascomycota</taxon>
        <taxon>Pezizomycotina</taxon>
        <taxon>Leotiomycetes</taxon>
        <taxon>Erysiphales</taxon>
        <taxon>Erysiphaceae</taxon>
        <taxon>Golovinomyces</taxon>
    </lineage>
</organism>